<dbReference type="STRING" id="92487.SAMN02745130_01293"/>
<keyword evidence="4" id="KW-0456">Lyase</keyword>
<accession>A0A1T4W9Y7</accession>
<dbReference type="PANTHER" id="PTHR33337">
    <property type="entry name" value="GFA DOMAIN-CONTAINING PROTEIN"/>
    <property type="match status" value="1"/>
</dbReference>
<dbReference type="Proteomes" id="UP000190460">
    <property type="component" value="Unassembled WGS sequence"/>
</dbReference>
<comment type="similarity">
    <text evidence="1">Belongs to the Gfa family.</text>
</comment>
<dbReference type="GO" id="GO:0016846">
    <property type="term" value="F:carbon-sulfur lyase activity"/>
    <property type="evidence" value="ECO:0007669"/>
    <property type="project" value="InterPro"/>
</dbReference>
<dbReference type="InterPro" id="IPR006913">
    <property type="entry name" value="CENP-V/GFA"/>
</dbReference>
<evidence type="ECO:0000259" key="5">
    <source>
        <dbReference type="PROSITE" id="PS51891"/>
    </source>
</evidence>
<dbReference type="Gene3D" id="3.90.1590.10">
    <property type="entry name" value="glutathione-dependent formaldehyde- activating enzyme (gfa)"/>
    <property type="match status" value="1"/>
</dbReference>
<dbReference type="SUPFAM" id="SSF51316">
    <property type="entry name" value="Mss4-like"/>
    <property type="match status" value="1"/>
</dbReference>
<dbReference type="AlphaFoldDB" id="A0A1T4W9Y7"/>
<gene>
    <name evidence="6" type="ORF">SAMN02745130_01293</name>
</gene>
<dbReference type="PROSITE" id="PS51891">
    <property type="entry name" value="CENP_V_GFA"/>
    <property type="match status" value="1"/>
</dbReference>
<dbReference type="EMBL" id="FUYB01000004">
    <property type="protein sequence ID" value="SKA73848.1"/>
    <property type="molecule type" value="Genomic_DNA"/>
</dbReference>
<dbReference type="PANTHER" id="PTHR33337:SF40">
    <property type="entry name" value="CENP-V_GFA DOMAIN-CONTAINING PROTEIN-RELATED"/>
    <property type="match status" value="1"/>
</dbReference>
<sequence>MQTQPSTLYQGGCLCGQIRYEISQFEPKMAHCHCSMCRKFHGAAFASFGSVQRENFRWLQGETELVAYQAPNGTVRRFCKQCGSSLTFADSAEALELIEIALGSLDTPLVQQPDAHIYVGSKANWSVLADGLPQYEAGRNSHCLNAAKT</sequence>
<evidence type="ECO:0000256" key="2">
    <source>
        <dbReference type="ARBA" id="ARBA00022723"/>
    </source>
</evidence>
<dbReference type="Pfam" id="PF04828">
    <property type="entry name" value="GFA"/>
    <property type="match status" value="1"/>
</dbReference>
<dbReference type="OrthoDB" id="4188830at2"/>
<reference evidence="6 7" key="1">
    <citation type="submission" date="2017-02" db="EMBL/GenBank/DDBJ databases">
        <authorList>
            <person name="Peterson S.W."/>
        </authorList>
    </citation>
    <scope>NUCLEOTIDE SEQUENCE [LARGE SCALE GENOMIC DNA]</scope>
    <source>
        <strain evidence="6 7">ATCC 49788</strain>
    </source>
</reference>
<evidence type="ECO:0000313" key="6">
    <source>
        <dbReference type="EMBL" id="SKA73848.1"/>
    </source>
</evidence>
<keyword evidence="7" id="KW-1185">Reference proteome</keyword>
<dbReference type="GO" id="GO:0046872">
    <property type="term" value="F:metal ion binding"/>
    <property type="evidence" value="ECO:0007669"/>
    <property type="project" value="UniProtKB-KW"/>
</dbReference>
<dbReference type="InterPro" id="IPR011057">
    <property type="entry name" value="Mss4-like_sf"/>
</dbReference>
<keyword evidence="2" id="KW-0479">Metal-binding</keyword>
<keyword evidence="3" id="KW-0862">Zinc</keyword>
<evidence type="ECO:0000256" key="3">
    <source>
        <dbReference type="ARBA" id="ARBA00022833"/>
    </source>
</evidence>
<feature type="domain" description="CENP-V/GFA" evidence="5">
    <location>
        <begin position="9"/>
        <end position="136"/>
    </location>
</feature>
<dbReference type="RefSeq" id="WP_078921763.1">
    <property type="nucleotide sequence ID" value="NZ_FUYB01000004.1"/>
</dbReference>
<evidence type="ECO:0000313" key="7">
    <source>
        <dbReference type="Proteomes" id="UP000190460"/>
    </source>
</evidence>
<protein>
    <submittedName>
        <fullName evidence="6">Uncharacterized conserved protein</fullName>
    </submittedName>
</protein>
<evidence type="ECO:0000256" key="1">
    <source>
        <dbReference type="ARBA" id="ARBA00005495"/>
    </source>
</evidence>
<proteinExistence type="inferred from homology"/>
<name>A0A1T4W9Y7_9GAMM</name>
<organism evidence="6 7">
    <name type="scientific">Thiothrix eikelboomii</name>
    <dbReference type="NCBI Taxonomy" id="92487"/>
    <lineage>
        <taxon>Bacteria</taxon>
        <taxon>Pseudomonadati</taxon>
        <taxon>Pseudomonadota</taxon>
        <taxon>Gammaproteobacteria</taxon>
        <taxon>Thiotrichales</taxon>
        <taxon>Thiotrichaceae</taxon>
        <taxon>Thiothrix</taxon>
    </lineage>
</organism>
<evidence type="ECO:0000256" key="4">
    <source>
        <dbReference type="ARBA" id="ARBA00023239"/>
    </source>
</evidence>